<sequence>MSKLSKQDTIDIYNNWKHYHKSLSQLGREYRVRPDNLYYLIRLIDLHGLKILNKSYSSYSVEFKKTAIKRILINDEPANQVSLIIRKADHIMKSKDRQIKELQKQVKDLKQQNLKLTVENEFVKN</sequence>
<accession>C2E319</accession>
<dbReference type="PANTHER" id="PTHR33795:SF1">
    <property type="entry name" value="INSERTION ELEMENT IS150 PROTEIN INSJ"/>
    <property type="match status" value="1"/>
</dbReference>
<dbReference type="HOGENOM" id="CLU_1989800_0_0_9"/>
<evidence type="ECO:0000313" key="3">
    <source>
        <dbReference type="Proteomes" id="UP000003491"/>
    </source>
</evidence>
<dbReference type="PANTHER" id="PTHR33795">
    <property type="entry name" value="INSERTION ELEMENT IS150 PROTEIN INSJ"/>
    <property type="match status" value="1"/>
</dbReference>
<reference evidence="2 3" key="1">
    <citation type="submission" date="2009-01" db="EMBL/GenBank/DDBJ databases">
        <authorList>
            <person name="Qin X."/>
            <person name="Bachman B."/>
            <person name="Battles P."/>
            <person name="Bell A."/>
            <person name="Bess C."/>
            <person name="Bickham C."/>
            <person name="Chaboub L."/>
            <person name="Chen D."/>
            <person name="Coyle M."/>
            <person name="Deiros D.R."/>
            <person name="Dinh H."/>
            <person name="Forbes L."/>
            <person name="Fowler G."/>
            <person name="Francisco L."/>
            <person name="Fu Q."/>
            <person name="Gubbala S."/>
            <person name="Hale W."/>
            <person name="Han Y."/>
            <person name="Hemphill L."/>
            <person name="Highlander S.K."/>
            <person name="Hirani K."/>
            <person name="Hogues M."/>
            <person name="Jackson L."/>
            <person name="Jakkamsetti A."/>
            <person name="Javaid M."/>
            <person name="Jiang H."/>
            <person name="Korchina V."/>
            <person name="Kovar C."/>
            <person name="Lara F."/>
            <person name="Lee S."/>
            <person name="Mata R."/>
            <person name="Mathew T."/>
            <person name="Moen C."/>
            <person name="Morales K."/>
            <person name="Munidasa M."/>
            <person name="Nazareth L."/>
            <person name="Ngo R."/>
            <person name="Nguyen L."/>
            <person name="Okwuonu G."/>
            <person name="Ongeri F."/>
            <person name="Patil S."/>
            <person name="Petrosino J."/>
            <person name="Pham C."/>
            <person name="Pham P."/>
            <person name="Pu L.-L."/>
            <person name="Puazo M."/>
            <person name="Raj R."/>
            <person name="Reid J."/>
            <person name="Rouhana J."/>
            <person name="Saada N."/>
            <person name="Shang Y."/>
            <person name="Simmons D."/>
            <person name="Thornton R."/>
            <person name="Warren J."/>
            <person name="Weissenberger G."/>
            <person name="Zhang J."/>
            <person name="Zhang L."/>
            <person name="Zhou C."/>
            <person name="Zhu D."/>
            <person name="Muzny D."/>
            <person name="Worley K."/>
            <person name="Gibbs R."/>
        </authorList>
    </citation>
    <scope>NUCLEOTIDE SEQUENCE [LARGE SCALE GENOMIC DNA]</scope>
    <source>
        <strain evidence="2 3">ATCC 33200</strain>
    </source>
</reference>
<dbReference type="InterPro" id="IPR052057">
    <property type="entry name" value="IS150/IS1296_orfA-like"/>
</dbReference>
<evidence type="ECO:0008006" key="4">
    <source>
        <dbReference type="Google" id="ProtNLM"/>
    </source>
</evidence>
<evidence type="ECO:0000256" key="1">
    <source>
        <dbReference type="SAM" id="Coils"/>
    </source>
</evidence>
<dbReference type="EMBL" id="ACGR01000021">
    <property type="protein sequence ID" value="EEJ60729.1"/>
    <property type="molecule type" value="Genomic_DNA"/>
</dbReference>
<protein>
    <recommendedName>
        <fullName evidence="4">Transposase</fullName>
    </recommendedName>
</protein>
<comment type="caution">
    <text evidence="2">The sequence shown here is derived from an EMBL/GenBank/DDBJ whole genome shotgun (WGS) entry which is preliminary data.</text>
</comment>
<organism evidence="2 3">
    <name type="scientific">Lactobacillus johnsonii ATCC 33200</name>
    <dbReference type="NCBI Taxonomy" id="525330"/>
    <lineage>
        <taxon>Bacteria</taxon>
        <taxon>Bacillati</taxon>
        <taxon>Bacillota</taxon>
        <taxon>Bacilli</taxon>
        <taxon>Lactobacillales</taxon>
        <taxon>Lactobacillaceae</taxon>
        <taxon>Lactobacillus</taxon>
    </lineage>
</organism>
<dbReference type="RefSeq" id="WP_004895795.1">
    <property type="nucleotide sequence ID" value="NZ_AZCY01000005.1"/>
</dbReference>
<evidence type="ECO:0000313" key="2">
    <source>
        <dbReference type="EMBL" id="EEJ60729.1"/>
    </source>
</evidence>
<name>C2E319_LACJH</name>
<keyword evidence="1" id="KW-0175">Coiled coil</keyword>
<dbReference type="Proteomes" id="UP000003491">
    <property type="component" value="Unassembled WGS sequence"/>
</dbReference>
<proteinExistence type="predicted"/>
<dbReference type="AlphaFoldDB" id="C2E319"/>
<gene>
    <name evidence="2" type="ORF">HMPREF0528_0143</name>
</gene>
<feature type="coiled-coil region" evidence="1">
    <location>
        <begin position="85"/>
        <end position="119"/>
    </location>
</feature>